<dbReference type="RefSeq" id="WP_189335628.1">
    <property type="nucleotide sequence ID" value="NZ_AP023356.1"/>
</dbReference>
<dbReference type="SUPFAM" id="SSF53448">
    <property type="entry name" value="Nucleotide-diphospho-sugar transferases"/>
    <property type="match status" value="1"/>
</dbReference>
<sequence length="373" mass="41030">MNVSVVIPAYNSRSALERCLRTLGKTGHDPDLSYEVIVVDDGSDDGTAELLAGFSGPFELHSVFLPRTSASGRGAARNAGIHRATGELIVMLDADQLVTPGLLAEHVRFHRLRPDLVVVGRRDELAPGPVEGPPRVVAVDSREALYAEFSANLNNLTTCWHHFYSCNASVRREHLLAVGGFDESFRGWGLEDTELGFRLRQRGLAFAYHPGALVHHQHAQRITARMYAEWRRNLRRFADKHRNAPEVALQSVIGRPDIGWEEAMRRFEHAARALAGRLPRPVACQVLTADDANAGAVLPGLAALAATTDLLVIDDTTGARLSGPVQCLDTPHELLYFHRPPAGRRAAILARWGRHEGGRRYAGRLGEPNQRDS</sequence>
<evidence type="ECO:0000259" key="1">
    <source>
        <dbReference type="Pfam" id="PF00535"/>
    </source>
</evidence>
<gene>
    <name evidence="2" type="ORF">Aiant_03410</name>
</gene>
<keyword evidence="3" id="KW-1185">Reference proteome</keyword>
<evidence type="ECO:0000313" key="2">
    <source>
        <dbReference type="EMBL" id="BCJ39684.1"/>
    </source>
</evidence>
<dbReference type="InterPro" id="IPR029044">
    <property type="entry name" value="Nucleotide-diphossugar_trans"/>
</dbReference>
<dbReference type="Pfam" id="PF00535">
    <property type="entry name" value="Glycos_transf_2"/>
    <property type="match status" value="1"/>
</dbReference>
<organism evidence="2 3">
    <name type="scientific">Actinoplanes ianthinogenes</name>
    <dbReference type="NCBI Taxonomy" id="122358"/>
    <lineage>
        <taxon>Bacteria</taxon>
        <taxon>Bacillati</taxon>
        <taxon>Actinomycetota</taxon>
        <taxon>Actinomycetes</taxon>
        <taxon>Micromonosporales</taxon>
        <taxon>Micromonosporaceae</taxon>
        <taxon>Actinoplanes</taxon>
    </lineage>
</organism>
<evidence type="ECO:0000313" key="3">
    <source>
        <dbReference type="Proteomes" id="UP000676967"/>
    </source>
</evidence>
<reference evidence="2 3" key="1">
    <citation type="submission" date="2020-08" db="EMBL/GenBank/DDBJ databases">
        <title>Whole genome shotgun sequence of Actinoplanes ianthinogenes NBRC 13996.</title>
        <authorList>
            <person name="Komaki H."/>
            <person name="Tamura T."/>
        </authorList>
    </citation>
    <scope>NUCLEOTIDE SEQUENCE [LARGE SCALE GENOMIC DNA]</scope>
    <source>
        <strain evidence="2 3">NBRC 13996</strain>
    </source>
</reference>
<accession>A0ABM7LKB3</accession>
<name>A0ABM7LKB3_9ACTN</name>
<proteinExistence type="predicted"/>
<dbReference type="EMBL" id="AP023356">
    <property type="protein sequence ID" value="BCJ39684.1"/>
    <property type="molecule type" value="Genomic_DNA"/>
</dbReference>
<feature type="domain" description="Glycosyltransferase 2-like" evidence="1">
    <location>
        <begin position="4"/>
        <end position="175"/>
    </location>
</feature>
<protein>
    <recommendedName>
        <fullName evidence="1">Glycosyltransferase 2-like domain-containing protein</fullName>
    </recommendedName>
</protein>
<dbReference type="Proteomes" id="UP000676967">
    <property type="component" value="Chromosome"/>
</dbReference>
<dbReference type="Gene3D" id="3.90.550.10">
    <property type="entry name" value="Spore Coat Polysaccharide Biosynthesis Protein SpsA, Chain A"/>
    <property type="match status" value="1"/>
</dbReference>
<dbReference type="PANTHER" id="PTHR43685">
    <property type="entry name" value="GLYCOSYLTRANSFERASE"/>
    <property type="match status" value="1"/>
</dbReference>
<dbReference type="InterPro" id="IPR001173">
    <property type="entry name" value="Glyco_trans_2-like"/>
</dbReference>
<dbReference type="PANTHER" id="PTHR43685:SF3">
    <property type="entry name" value="SLR2126 PROTEIN"/>
    <property type="match status" value="1"/>
</dbReference>
<dbReference type="InterPro" id="IPR050834">
    <property type="entry name" value="Glycosyltransf_2"/>
</dbReference>